<dbReference type="EMBL" id="CADCTN010000094">
    <property type="protein sequence ID" value="CAA9237924.1"/>
    <property type="molecule type" value="Genomic_DNA"/>
</dbReference>
<name>A0A6J4I057_9ACTN</name>
<accession>A0A6J4I057</accession>
<gene>
    <name evidence="3" type="ORF">AVDCRST_MAG52-1556</name>
</gene>
<evidence type="ECO:0000313" key="3">
    <source>
        <dbReference type="EMBL" id="CAA9237924.1"/>
    </source>
</evidence>
<dbReference type="InterPro" id="IPR032812">
    <property type="entry name" value="SbsA_Ig"/>
</dbReference>
<protein>
    <recommendedName>
        <fullName evidence="2">SbsA Ig-like domain-containing protein</fullName>
    </recommendedName>
</protein>
<feature type="domain" description="SbsA Ig-like" evidence="2">
    <location>
        <begin position="748"/>
        <end position="851"/>
    </location>
</feature>
<organism evidence="3">
    <name type="scientific">uncultured Blastococcus sp</name>
    <dbReference type="NCBI Taxonomy" id="217144"/>
    <lineage>
        <taxon>Bacteria</taxon>
        <taxon>Bacillati</taxon>
        <taxon>Actinomycetota</taxon>
        <taxon>Actinomycetes</taxon>
        <taxon>Geodermatophilales</taxon>
        <taxon>Geodermatophilaceae</taxon>
        <taxon>Blastococcus</taxon>
        <taxon>environmental samples</taxon>
    </lineage>
</organism>
<dbReference type="Pfam" id="PF13205">
    <property type="entry name" value="Big_5"/>
    <property type="match status" value="4"/>
</dbReference>
<sequence>MNPDSAVAGTGRRLLLVLVTVTAMLMSGLAWPSTARGDVGVPVTYLGHAYPSSVDRPTENKPQSKLWYLDGAWWALMVDADDSLVHIHELMPDHTWRDTGTQVDSRVNSTGDALWSAKDNKLYVASRAYGSNLQVNGFSYTPATRSWSVAAGFPVTVDSGGGSESATLDQDSLGRLWVTYTRASRVWVAHSGPDRTAWTAGFQPPVPDTVIKSDDLSALIAFGTSIGVLWSDQESGAFRFAIHDDAAGDNVWRVEDVPMAADDHVNLKQLVGDQQGRIFAAIKTAADESATASPSDTLVGVLTRTPGADGVGSWRLAPAGTIADDHTRPIIMIDETNRELYFFATGPGGDIYYKRSPLSAIAFPPGHGERFVDTTASLNNASGAKDPVTSQTGMVILAVADGLKRYVHAEMELAGGSVDARPTATTSPAAGATGVPVGADVVATFSEPVQGVSTSTFQVKDPSGTVVPATVSPGSGNQWILGPASDLAAGTVYTATLTGGSAGIRDTAGNPLSPDPLTWSFTTAAGTSNAAPTATTNPATGATGVSVTADITATFSEAVQAVSGSTFTLRADATGAAVSAAVAYDTTTRVATLNPGASLAAGTRYTATLTGGPDAIRDMENAPLSTLTWSFTTASSSSDSAAPFVKSRNPAVDATRISLGTNVTATFNEIVQGVDTATFTLRNTATGATVAAVVSRSGTTNTWILDPSASLAADTRYTATLTGGPTGVRDMANNPLSTYTWSFLTGPAPKVSARTPADGATGVSRTGNIAATFSEAVQGVSTATFTLKNTGTGATVTAGVVRNGSTNQWVLDPAAALTASTVYTATLTGGPAGIKDLAGNPLATVTWKFTTGA</sequence>
<reference evidence="3" key="1">
    <citation type="submission" date="2020-02" db="EMBL/GenBank/DDBJ databases">
        <authorList>
            <person name="Meier V. D."/>
        </authorList>
    </citation>
    <scope>NUCLEOTIDE SEQUENCE</scope>
    <source>
        <strain evidence="3">AVDCRST_MAG52</strain>
    </source>
</reference>
<dbReference type="AlphaFoldDB" id="A0A6J4I057"/>
<feature type="domain" description="SbsA Ig-like" evidence="2">
    <location>
        <begin position="530"/>
        <end position="633"/>
    </location>
</feature>
<dbReference type="Gene3D" id="2.60.40.1220">
    <property type="match status" value="4"/>
</dbReference>
<evidence type="ECO:0000259" key="2">
    <source>
        <dbReference type="Pfam" id="PF13205"/>
    </source>
</evidence>
<dbReference type="InterPro" id="IPR014755">
    <property type="entry name" value="Cu-Rt/internalin_Ig-like"/>
</dbReference>
<evidence type="ECO:0000256" key="1">
    <source>
        <dbReference type="ARBA" id="ARBA00022729"/>
    </source>
</evidence>
<feature type="domain" description="SbsA Ig-like" evidence="2">
    <location>
        <begin position="423"/>
        <end position="523"/>
    </location>
</feature>
<keyword evidence="1" id="KW-0732">Signal</keyword>
<proteinExistence type="predicted"/>
<feature type="domain" description="SbsA Ig-like" evidence="2">
    <location>
        <begin position="639"/>
        <end position="745"/>
    </location>
</feature>